<dbReference type="OrthoDB" id="514335at2759"/>
<evidence type="ECO:0000256" key="5">
    <source>
        <dbReference type="ARBA" id="ARBA00022989"/>
    </source>
</evidence>
<keyword evidence="5 8" id="KW-1133">Transmembrane helix</keyword>
<evidence type="ECO:0000256" key="7">
    <source>
        <dbReference type="ARBA" id="ARBA00023180"/>
    </source>
</evidence>
<keyword evidence="6 8" id="KW-0472">Membrane</keyword>
<evidence type="ECO:0000313" key="9">
    <source>
        <dbReference type="EMBL" id="KAF7273085.1"/>
    </source>
</evidence>
<proteinExistence type="inferred from homology"/>
<organism evidence="9 10">
    <name type="scientific">Rhynchophorus ferrugineus</name>
    <name type="common">Red palm weevil</name>
    <name type="synonym">Curculio ferrugineus</name>
    <dbReference type="NCBI Taxonomy" id="354439"/>
    <lineage>
        <taxon>Eukaryota</taxon>
        <taxon>Metazoa</taxon>
        <taxon>Ecdysozoa</taxon>
        <taxon>Arthropoda</taxon>
        <taxon>Hexapoda</taxon>
        <taxon>Insecta</taxon>
        <taxon>Pterygota</taxon>
        <taxon>Neoptera</taxon>
        <taxon>Endopterygota</taxon>
        <taxon>Coleoptera</taxon>
        <taxon>Polyphaga</taxon>
        <taxon>Cucujiformia</taxon>
        <taxon>Curculionidae</taxon>
        <taxon>Dryophthorinae</taxon>
        <taxon>Rhynchophorus</taxon>
    </lineage>
</organism>
<dbReference type="GO" id="GO:0005737">
    <property type="term" value="C:cytoplasm"/>
    <property type="evidence" value="ECO:0007669"/>
    <property type="project" value="TreeGrafter"/>
</dbReference>
<dbReference type="GO" id="GO:0005044">
    <property type="term" value="F:scavenger receptor activity"/>
    <property type="evidence" value="ECO:0007669"/>
    <property type="project" value="TreeGrafter"/>
</dbReference>
<dbReference type="AlphaFoldDB" id="A0A834I7W5"/>
<dbReference type="GO" id="GO:0005886">
    <property type="term" value="C:plasma membrane"/>
    <property type="evidence" value="ECO:0007669"/>
    <property type="project" value="UniProtKB-SubCell"/>
</dbReference>
<keyword evidence="7" id="KW-0325">Glycoprotein</keyword>
<evidence type="ECO:0000256" key="1">
    <source>
        <dbReference type="ARBA" id="ARBA00004236"/>
    </source>
</evidence>
<comment type="similarity">
    <text evidence="2">Belongs to the CD36 family.</text>
</comment>
<keyword evidence="10" id="KW-1185">Reference proteome</keyword>
<comment type="caution">
    <text evidence="9">The sequence shown here is derived from an EMBL/GenBank/DDBJ whole genome shotgun (WGS) entry which is preliminary data.</text>
</comment>
<feature type="transmembrane region" description="Helical" evidence="8">
    <location>
        <begin position="444"/>
        <end position="462"/>
    </location>
</feature>
<reference evidence="9" key="1">
    <citation type="submission" date="2020-08" db="EMBL/GenBank/DDBJ databases">
        <title>Genome sequencing and assembly of the red palm weevil Rhynchophorus ferrugineus.</title>
        <authorList>
            <person name="Dias G.B."/>
            <person name="Bergman C.M."/>
            <person name="Manee M."/>
        </authorList>
    </citation>
    <scope>NUCLEOTIDE SEQUENCE</scope>
    <source>
        <strain evidence="9">AA-2017</strain>
        <tissue evidence="9">Whole larva</tissue>
    </source>
</reference>
<dbReference type="InterPro" id="IPR002159">
    <property type="entry name" value="CD36_fam"/>
</dbReference>
<dbReference type="Pfam" id="PF01130">
    <property type="entry name" value="CD36"/>
    <property type="match status" value="1"/>
</dbReference>
<evidence type="ECO:0000256" key="8">
    <source>
        <dbReference type="SAM" id="Phobius"/>
    </source>
</evidence>
<comment type="subcellular location">
    <subcellularLocation>
        <location evidence="1">Cell membrane</location>
    </subcellularLocation>
</comment>
<dbReference type="PRINTS" id="PR01609">
    <property type="entry name" value="CD36FAMILY"/>
</dbReference>
<evidence type="ECO:0000313" key="10">
    <source>
        <dbReference type="Proteomes" id="UP000625711"/>
    </source>
</evidence>
<name>A0A834I7W5_RHYFE</name>
<keyword evidence="4 8" id="KW-0812">Transmembrane</keyword>
<evidence type="ECO:0000256" key="3">
    <source>
        <dbReference type="ARBA" id="ARBA00022475"/>
    </source>
</evidence>
<dbReference type="Proteomes" id="UP000625711">
    <property type="component" value="Unassembled WGS sequence"/>
</dbReference>
<evidence type="ECO:0000256" key="4">
    <source>
        <dbReference type="ARBA" id="ARBA00022692"/>
    </source>
</evidence>
<dbReference type="PANTHER" id="PTHR11923">
    <property type="entry name" value="SCAVENGER RECEPTOR CLASS B TYPE-1 SR-B1"/>
    <property type="match status" value="1"/>
</dbReference>
<evidence type="ECO:0000256" key="6">
    <source>
        <dbReference type="ARBA" id="ARBA00023136"/>
    </source>
</evidence>
<feature type="transmembrane region" description="Helical" evidence="8">
    <location>
        <begin position="12"/>
        <end position="34"/>
    </location>
</feature>
<keyword evidence="3" id="KW-1003">Cell membrane</keyword>
<dbReference type="PANTHER" id="PTHR11923:SF93">
    <property type="entry name" value="GH07959P-RELATED"/>
    <property type="match status" value="1"/>
</dbReference>
<sequence>MYHKKMIRNRLWICGSSVLFIVIGIILICLRSVMYKSIFSMLLTMEPGSFSFTMWRENPIPLTLQVYLYNWTNPEQLFNRTVKPHFKQLGPYVFDETKKKVNITWHKNDTVSYYYLKRWWFNEAKSTNNLTDLVTSIAPVKMTTATVAKDWNIFAKKSISFYLTSLGSKIYDTHAAGDILFNGYDDPIINLSHKLPMFAAPDLPGFDKFGWFYTRNDSRTYEGLFNMGVGRSTKLGELYAWKDMKQTPFYPGHCGKVEGSGGDFFQTNLKKDTVIKMFSPDMCRFIEFEFEKEEIVGGILGYKYSVGKRVLDNGTKITDRKCFNKDPNVRSGIVDISACRYGSPAYVSLPHFHKADPFYTTAIEGLQPDDDIHNFFMTFEPTTGIPLKVAARLQLNLKLQPIPSIRMYENAPTTYIPVLWFEQVAIIPGYMTFLLQVFLRLENLILGLGIFITMSAVLLQIYTCRKLYTTKVFEDPEIITREQVPLTLKNKEVEISR</sequence>
<protein>
    <submittedName>
        <fullName evidence="9">Uncharacterized protein</fullName>
    </submittedName>
</protein>
<dbReference type="EMBL" id="JAACXV010013571">
    <property type="protein sequence ID" value="KAF7273085.1"/>
    <property type="molecule type" value="Genomic_DNA"/>
</dbReference>
<gene>
    <name evidence="9" type="ORF">GWI33_014179</name>
</gene>
<accession>A0A834I7W5</accession>
<evidence type="ECO:0000256" key="2">
    <source>
        <dbReference type="ARBA" id="ARBA00010532"/>
    </source>
</evidence>